<dbReference type="EMBL" id="JXLN01010013">
    <property type="protein sequence ID" value="KPM04934.1"/>
    <property type="molecule type" value="Genomic_DNA"/>
</dbReference>
<feature type="domain" description="Programmed cell death protein 2 C-terminal" evidence="1">
    <location>
        <begin position="25"/>
        <end position="125"/>
    </location>
</feature>
<dbReference type="PANTHER" id="PTHR46421:SF1">
    <property type="entry name" value="PROGRAMMED CELL DEATH PROTEIN 2-LIKE"/>
    <property type="match status" value="1"/>
</dbReference>
<dbReference type="Pfam" id="PF04194">
    <property type="entry name" value="PDCD2_C"/>
    <property type="match status" value="1"/>
</dbReference>
<dbReference type="Proteomes" id="UP000616769">
    <property type="component" value="Unassembled WGS sequence"/>
</dbReference>
<evidence type="ECO:0000313" key="3">
    <source>
        <dbReference type="Proteomes" id="UP000616769"/>
    </source>
</evidence>
<evidence type="ECO:0000313" key="2">
    <source>
        <dbReference type="EMBL" id="KPM04934.1"/>
    </source>
</evidence>
<comment type="caution">
    <text evidence="2">The sequence shown here is derived from an EMBL/GenBank/DDBJ whole genome shotgun (WGS) entry which is preliminary data.</text>
</comment>
<accession>A0A132A1X6</accession>
<dbReference type="InterPro" id="IPR052815">
    <property type="entry name" value="PDCD2-like_regulator"/>
</dbReference>
<dbReference type="GO" id="GO:0005737">
    <property type="term" value="C:cytoplasm"/>
    <property type="evidence" value="ECO:0007669"/>
    <property type="project" value="InterPro"/>
</dbReference>
<gene>
    <name evidence="2" type="ORF">QR98_0033890</name>
</gene>
<sequence length="150" mass="18078">MKDLEEEVDENEKYEKNYPKAFENDKTNYRFYKQLHKCPEQILRYDWSGKPLMSRDENIASKLEKCPNCNSKRIFEFQLLPSLINHLWKERMAHIETIDEFETILFYTCGKNCNIKLFNSEQIFLFQENFKEDFYAQARTSLGAFQPCSK</sequence>
<dbReference type="VEuPathDB" id="VectorBase:SSCA000254"/>
<evidence type="ECO:0000259" key="1">
    <source>
        <dbReference type="Pfam" id="PF04194"/>
    </source>
</evidence>
<protein>
    <submittedName>
        <fullName evidence="2">Programmed cell death 2-like protein</fullName>
    </submittedName>
</protein>
<proteinExistence type="predicted"/>
<organism evidence="2 3">
    <name type="scientific">Sarcoptes scabiei</name>
    <name type="common">Itch mite</name>
    <name type="synonym">Acarus scabiei</name>
    <dbReference type="NCBI Taxonomy" id="52283"/>
    <lineage>
        <taxon>Eukaryota</taxon>
        <taxon>Metazoa</taxon>
        <taxon>Ecdysozoa</taxon>
        <taxon>Arthropoda</taxon>
        <taxon>Chelicerata</taxon>
        <taxon>Arachnida</taxon>
        <taxon>Acari</taxon>
        <taxon>Acariformes</taxon>
        <taxon>Sarcoptiformes</taxon>
        <taxon>Astigmata</taxon>
        <taxon>Psoroptidia</taxon>
        <taxon>Sarcoptoidea</taxon>
        <taxon>Sarcoptidae</taxon>
        <taxon>Sarcoptinae</taxon>
        <taxon>Sarcoptes</taxon>
    </lineage>
</organism>
<name>A0A132A1X6_SARSC</name>
<dbReference type="InterPro" id="IPR007320">
    <property type="entry name" value="PDCD2_C"/>
</dbReference>
<dbReference type="PANTHER" id="PTHR46421">
    <property type="entry name" value="PROGRAMMED CELL DEATH PROTEIN 2-LIKE"/>
    <property type="match status" value="1"/>
</dbReference>
<dbReference type="AlphaFoldDB" id="A0A132A1X6"/>
<reference evidence="2 3" key="1">
    <citation type="journal article" date="2015" name="Parasit. Vectors">
        <title>Draft genome of the scabies mite.</title>
        <authorList>
            <person name="Rider S.D.Jr."/>
            <person name="Morgan M.S."/>
            <person name="Arlian L.G."/>
        </authorList>
    </citation>
    <scope>NUCLEOTIDE SEQUENCE [LARGE SCALE GENOMIC DNA]</scope>
    <source>
        <strain evidence="2">Arlian Lab</strain>
    </source>
</reference>
<dbReference type="GO" id="GO:0006915">
    <property type="term" value="P:apoptotic process"/>
    <property type="evidence" value="ECO:0007669"/>
    <property type="project" value="TreeGrafter"/>
</dbReference>